<name>A0A542UF81_9ACTN</name>
<evidence type="ECO:0000313" key="3">
    <source>
        <dbReference type="Proteomes" id="UP000318103"/>
    </source>
</evidence>
<sequence>MRSVIEALRNPRRHHVLGAVLTLALVAQSAVLVAQESQIDSLRTQPVGETLAPGPRGPSGPPGPPGPVGPAGKDGHDGKDGQDGQNGTNGSPGKDGKDAVCPPTSSS</sequence>
<feature type="compositionally biased region" description="Pro residues" evidence="1">
    <location>
        <begin position="55"/>
        <end position="68"/>
    </location>
</feature>
<comment type="caution">
    <text evidence="2">The sequence shown here is derived from an EMBL/GenBank/DDBJ whole genome shotgun (WGS) entry which is preliminary data.</text>
</comment>
<evidence type="ECO:0000256" key="1">
    <source>
        <dbReference type="SAM" id="MobiDB-lite"/>
    </source>
</evidence>
<dbReference type="AlphaFoldDB" id="A0A542UF81"/>
<feature type="compositionally biased region" description="Basic and acidic residues" evidence="1">
    <location>
        <begin position="73"/>
        <end position="82"/>
    </location>
</feature>
<accession>A0A542UF81</accession>
<protein>
    <submittedName>
        <fullName evidence="2">Collagen triple helix repeat protein</fullName>
    </submittedName>
</protein>
<dbReference type="PANTHER" id="PTHR24637:SF421">
    <property type="entry name" value="CUTICLE COLLAGEN DPY-2"/>
    <property type="match status" value="1"/>
</dbReference>
<dbReference type="PANTHER" id="PTHR24637">
    <property type="entry name" value="COLLAGEN"/>
    <property type="match status" value="1"/>
</dbReference>
<keyword evidence="2" id="KW-0176">Collagen</keyword>
<keyword evidence="3" id="KW-1185">Reference proteome</keyword>
<dbReference type="InterPro" id="IPR008160">
    <property type="entry name" value="Collagen"/>
</dbReference>
<organism evidence="2 3">
    <name type="scientific">Streptomyces puniciscabiei</name>
    <dbReference type="NCBI Taxonomy" id="164348"/>
    <lineage>
        <taxon>Bacteria</taxon>
        <taxon>Bacillati</taxon>
        <taxon>Actinomycetota</taxon>
        <taxon>Actinomycetes</taxon>
        <taxon>Kitasatosporales</taxon>
        <taxon>Streptomycetaceae</taxon>
        <taxon>Streptomyces</taxon>
    </lineage>
</organism>
<gene>
    <name evidence="2" type="ORF">FB563_2686</name>
</gene>
<feature type="region of interest" description="Disordered" evidence="1">
    <location>
        <begin position="38"/>
        <end position="107"/>
    </location>
</feature>
<dbReference type="Proteomes" id="UP000318103">
    <property type="component" value="Unassembled WGS sequence"/>
</dbReference>
<dbReference type="Pfam" id="PF01391">
    <property type="entry name" value="Collagen"/>
    <property type="match status" value="1"/>
</dbReference>
<proteinExistence type="predicted"/>
<evidence type="ECO:0000313" key="2">
    <source>
        <dbReference type="EMBL" id="TQK97703.1"/>
    </source>
</evidence>
<dbReference type="EMBL" id="VFNX01000001">
    <property type="protein sequence ID" value="TQK97703.1"/>
    <property type="molecule type" value="Genomic_DNA"/>
</dbReference>
<reference evidence="2 3" key="1">
    <citation type="submission" date="2019-06" db="EMBL/GenBank/DDBJ databases">
        <title>Sequencing the genomes of 1000 actinobacteria strains.</title>
        <authorList>
            <person name="Klenk H.-P."/>
        </authorList>
    </citation>
    <scope>NUCLEOTIDE SEQUENCE [LARGE SCALE GENOMIC DNA]</scope>
    <source>
        <strain evidence="2 3">DSM 41929</strain>
    </source>
</reference>